<dbReference type="Proteomes" id="UP000293719">
    <property type="component" value="Chromosome"/>
</dbReference>
<dbReference type="KEGG" id="rpod:E0E05_01880"/>
<evidence type="ECO:0000313" key="3">
    <source>
        <dbReference type="Proteomes" id="UP000293719"/>
    </source>
</evidence>
<keyword evidence="1" id="KW-1133">Transmembrane helix</keyword>
<dbReference type="OrthoDB" id="9996858at2"/>
<dbReference type="RefSeq" id="WP_131615155.1">
    <property type="nucleotide sequence ID" value="NZ_CP036532.1"/>
</dbReference>
<reference evidence="2 3" key="1">
    <citation type="journal article" date="2017" name="Int. J. Syst. Evol. Microbiol.">
        <title>Roseitalea porphyridii gen. nov., sp. nov., isolated from a red alga, and reclassification of Hoeflea suaedae Chung et al. 2013 as Pseudohoeflea suaedae gen. nov., comb. nov.</title>
        <authorList>
            <person name="Hyeon J.W."/>
            <person name="Jeong S.E."/>
            <person name="Baek K."/>
            <person name="Jeon C.O."/>
        </authorList>
    </citation>
    <scope>NUCLEOTIDE SEQUENCE [LARGE SCALE GENOMIC DNA]</scope>
    <source>
        <strain evidence="2 3">MA7-20</strain>
    </source>
</reference>
<dbReference type="AlphaFoldDB" id="A0A4P6UY96"/>
<dbReference type="GeneID" id="90766032"/>
<dbReference type="EMBL" id="CP036532">
    <property type="protein sequence ID" value="QBK29453.1"/>
    <property type="molecule type" value="Genomic_DNA"/>
</dbReference>
<evidence type="ECO:0000313" key="2">
    <source>
        <dbReference type="EMBL" id="QBK29453.1"/>
    </source>
</evidence>
<accession>A0A4P6UY96</accession>
<gene>
    <name evidence="2" type="ORF">E0E05_01880</name>
</gene>
<keyword evidence="1" id="KW-0472">Membrane</keyword>
<sequence length="79" mass="9060">MSSFFFVDFTAFLFLGVITGVDWMIAFSIATFLALATSRVQSRLTHRPAPVRVRRARGDLRALPAFRDGRRQRDRDGRD</sequence>
<feature type="transmembrane region" description="Helical" evidence="1">
    <location>
        <begin position="12"/>
        <end position="37"/>
    </location>
</feature>
<keyword evidence="3" id="KW-1185">Reference proteome</keyword>
<organism evidence="2 3">
    <name type="scientific">Roseitalea porphyridii</name>
    <dbReference type="NCBI Taxonomy" id="1852022"/>
    <lineage>
        <taxon>Bacteria</taxon>
        <taxon>Pseudomonadati</taxon>
        <taxon>Pseudomonadota</taxon>
        <taxon>Alphaproteobacteria</taxon>
        <taxon>Hyphomicrobiales</taxon>
        <taxon>Ahrensiaceae</taxon>
        <taxon>Roseitalea</taxon>
    </lineage>
</organism>
<protein>
    <submittedName>
        <fullName evidence="2">Uncharacterized protein</fullName>
    </submittedName>
</protein>
<proteinExistence type="predicted"/>
<keyword evidence="1" id="KW-0812">Transmembrane</keyword>
<name>A0A4P6UY96_9HYPH</name>
<evidence type="ECO:0000256" key="1">
    <source>
        <dbReference type="SAM" id="Phobius"/>
    </source>
</evidence>